<keyword evidence="3" id="KW-1185">Reference proteome</keyword>
<dbReference type="EMBL" id="JACDTY010000008">
    <property type="protein sequence ID" value="MBA1142253.1"/>
    <property type="molecule type" value="Genomic_DNA"/>
</dbReference>
<dbReference type="Pfam" id="PF13417">
    <property type="entry name" value="GST_N_3"/>
    <property type="match status" value="1"/>
</dbReference>
<organism evidence="2 3">
    <name type="scientific">Mesorhizobium neociceri</name>
    <dbReference type="NCBI Taxonomy" id="1307853"/>
    <lineage>
        <taxon>Bacteria</taxon>
        <taxon>Pseudomonadati</taxon>
        <taxon>Pseudomonadota</taxon>
        <taxon>Alphaproteobacteria</taxon>
        <taxon>Hyphomicrobiales</taxon>
        <taxon>Phyllobacteriaceae</taxon>
        <taxon>Mesorhizobium</taxon>
    </lineage>
</organism>
<dbReference type="CDD" id="cd03202">
    <property type="entry name" value="GST_C_etherase_LigE"/>
    <property type="match status" value="1"/>
</dbReference>
<name>A0A838B7V8_9HYPH</name>
<dbReference type="RefSeq" id="WP_181059092.1">
    <property type="nucleotide sequence ID" value="NZ_JACDTY010000008.1"/>
</dbReference>
<dbReference type="Proteomes" id="UP000558284">
    <property type="component" value="Unassembled WGS sequence"/>
</dbReference>
<comment type="caution">
    <text evidence="2">The sequence shown here is derived from an EMBL/GenBank/DDBJ whole genome shotgun (WGS) entry which is preliminary data.</text>
</comment>
<dbReference type="Pfam" id="PF22041">
    <property type="entry name" value="GST_C_7"/>
    <property type="match status" value="1"/>
</dbReference>
<dbReference type="PROSITE" id="PS50404">
    <property type="entry name" value="GST_NTER"/>
    <property type="match status" value="1"/>
</dbReference>
<dbReference type="InterPro" id="IPR004045">
    <property type="entry name" value="Glutathione_S-Trfase_N"/>
</dbReference>
<dbReference type="InterPro" id="IPR036249">
    <property type="entry name" value="Thioredoxin-like_sf"/>
</dbReference>
<evidence type="ECO:0000313" key="3">
    <source>
        <dbReference type="Proteomes" id="UP000558284"/>
    </source>
</evidence>
<dbReference type="InterPro" id="IPR054416">
    <property type="entry name" value="GST_UstS-like_C"/>
</dbReference>
<gene>
    <name evidence="2" type="ORF">H0241_18545</name>
</gene>
<protein>
    <submittedName>
        <fullName evidence="2">Glutathione S-transferase family protein</fullName>
    </submittedName>
</protein>
<feature type="domain" description="GST N-terminal" evidence="1">
    <location>
        <begin position="8"/>
        <end position="84"/>
    </location>
</feature>
<dbReference type="Gene3D" id="1.20.1050.10">
    <property type="match status" value="1"/>
</dbReference>
<evidence type="ECO:0000313" key="2">
    <source>
        <dbReference type="EMBL" id="MBA1142253.1"/>
    </source>
</evidence>
<reference evidence="2 3" key="1">
    <citation type="submission" date="2020-07" db="EMBL/GenBank/DDBJ databases">
        <title>Definition of the novel symbiovar canariense within Mesorhizobium novociceri, a new species of genus Mesorhizobium nodulating Cicer canariense in the Caldera de Taburiente National Park (La Palma, Canary Islands).</title>
        <authorList>
            <person name="Leon-Barrios M."/>
            <person name="Perez-Yepez J."/>
            <person name="Flores-Felix J.D."/>
            <person name="Ramirez-Baena M.H."/>
            <person name="Pulido-Suarez L."/>
            <person name="Igual J.M."/>
            <person name="Velazquez E."/>
            <person name="Peix A."/>
        </authorList>
    </citation>
    <scope>NUCLEOTIDE SEQUENCE [LARGE SCALE GENOMIC DNA]</scope>
    <source>
        <strain evidence="2 3">CCANP35</strain>
    </source>
</reference>
<dbReference type="CDD" id="cd03038">
    <property type="entry name" value="GST_N_etherase_LigE"/>
    <property type="match status" value="1"/>
</dbReference>
<sequence length="239" mass="26515">MTILFYELVGRDTSRPFSPHCWKIAMALAHKGLDRSSLPTRFLDVPRVEGGISKTVPVIRDGDRVVADSFAIGLYLDEAYPERPTLFAGDGGKAMARFIERWSQLTVHPYVTTAALLDIHAMQDDENAAYFRSSREQRFGKPLEAVTAARDAGLASFRAALEPLRSMLGYQPFIGGASPLYADYIVFGALQWARITSPYRLLDDSDIVAQWFERCLDLYDGLGRTVEAAAAAQGFGNRQ</sequence>
<evidence type="ECO:0000259" key="1">
    <source>
        <dbReference type="PROSITE" id="PS50404"/>
    </source>
</evidence>
<dbReference type="InterPro" id="IPR036282">
    <property type="entry name" value="Glutathione-S-Trfase_C_sf"/>
</dbReference>
<dbReference type="Gene3D" id="3.40.30.10">
    <property type="entry name" value="Glutaredoxin"/>
    <property type="match status" value="1"/>
</dbReference>
<keyword evidence="2" id="KW-0808">Transferase</keyword>
<dbReference type="GO" id="GO:0016740">
    <property type="term" value="F:transferase activity"/>
    <property type="evidence" value="ECO:0007669"/>
    <property type="project" value="UniProtKB-KW"/>
</dbReference>
<dbReference type="SUPFAM" id="SSF52833">
    <property type="entry name" value="Thioredoxin-like"/>
    <property type="match status" value="1"/>
</dbReference>
<proteinExistence type="predicted"/>
<dbReference type="SUPFAM" id="SSF47616">
    <property type="entry name" value="GST C-terminal domain-like"/>
    <property type="match status" value="1"/>
</dbReference>
<accession>A0A838B7V8</accession>
<dbReference type="AlphaFoldDB" id="A0A838B7V8"/>